<dbReference type="CDD" id="cd01106">
    <property type="entry name" value="HTH_TipAL-Mta"/>
    <property type="match status" value="1"/>
</dbReference>
<dbReference type="PROSITE" id="PS00552">
    <property type="entry name" value="HTH_MERR_1"/>
    <property type="match status" value="1"/>
</dbReference>
<comment type="caution">
    <text evidence="3">The sequence shown here is derived from an EMBL/GenBank/DDBJ whole genome shotgun (WGS) entry which is preliminary data.</text>
</comment>
<reference evidence="3" key="1">
    <citation type="submission" date="2018-12" db="EMBL/GenBank/DDBJ databases">
        <authorList>
            <person name="Sun L."/>
            <person name="Chen Z."/>
        </authorList>
    </citation>
    <scope>NUCLEOTIDE SEQUENCE [LARGE SCALE GENOMIC DNA]</scope>
    <source>
        <strain evidence="3">3-2-2</strain>
    </source>
</reference>
<dbReference type="InterPro" id="IPR047057">
    <property type="entry name" value="MerR_fam"/>
</dbReference>
<dbReference type="PROSITE" id="PS50937">
    <property type="entry name" value="HTH_MERR_2"/>
    <property type="match status" value="1"/>
</dbReference>
<proteinExistence type="predicted"/>
<evidence type="ECO:0000259" key="2">
    <source>
        <dbReference type="PROSITE" id="PS50937"/>
    </source>
</evidence>
<dbReference type="Pfam" id="PF13411">
    <property type="entry name" value="MerR_1"/>
    <property type="match status" value="1"/>
</dbReference>
<organism evidence="3 4">
    <name type="scientific">Siminovitchia acidinfaciens</name>
    <dbReference type="NCBI Taxonomy" id="2321395"/>
    <lineage>
        <taxon>Bacteria</taxon>
        <taxon>Bacillati</taxon>
        <taxon>Bacillota</taxon>
        <taxon>Bacilli</taxon>
        <taxon>Bacillales</taxon>
        <taxon>Bacillaceae</taxon>
        <taxon>Siminovitchia</taxon>
    </lineage>
</organism>
<name>A0A429Y768_9BACI</name>
<dbReference type="PRINTS" id="PR00040">
    <property type="entry name" value="HTHMERR"/>
</dbReference>
<dbReference type="PANTHER" id="PTHR30204">
    <property type="entry name" value="REDOX-CYCLING DRUG-SENSING TRANSCRIPTIONAL ACTIVATOR SOXR"/>
    <property type="match status" value="1"/>
</dbReference>
<keyword evidence="4" id="KW-1185">Reference proteome</keyword>
<dbReference type="EMBL" id="QYTV02000001">
    <property type="protein sequence ID" value="RST77154.1"/>
    <property type="molecule type" value="Genomic_DNA"/>
</dbReference>
<dbReference type="PANTHER" id="PTHR30204:SF96">
    <property type="entry name" value="CHROMOSOME-ANCHORING PROTEIN RACA"/>
    <property type="match status" value="1"/>
</dbReference>
<dbReference type="SMART" id="SM00422">
    <property type="entry name" value="HTH_MERR"/>
    <property type="match status" value="1"/>
</dbReference>
<gene>
    <name evidence="3" type="ORF">D4T97_001255</name>
</gene>
<dbReference type="GO" id="GO:0003677">
    <property type="term" value="F:DNA binding"/>
    <property type="evidence" value="ECO:0007669"/>
    <property type="project" value="UniProtKB-KW"/>
</dbReference>
<accession>A0A429Y768</accession>
<dbReference type="GO" id="GO:0003700">
    <property type="term" value="F:DNA-binding transcription factor activity"/>
    <property type="evidence" value="ECO:0007669"/>
    <property type="project" value="InterPro"/>
</dbReference>
<dbReference type="InterPro" id="IPR009061">
    <property type="entry name" value="DNA-bd_dom_put_sf"/>
</dbReference>
<keyword evidence="1" id="KW-0238">DNA-binding</keyword>
<sequence>MALEKRDGVFSMITISQLSKKANVTPRTLRYYDSIDLLKPSGATEGGHRTYNEKDILKLQQIQFLKKVGFSLKEIKQLIENEDLDSIEYLENQLNYIRSEKKALEKMERDLTGLLHSYSIEGRLNWDLIFQMLQHQQTGQMEMKRLSKRWFGEKAVEVNEKLPNLNDNDSETKEWIDLLTKIQSVMDQSPDSEEVQMIIEEIWLKSEVLFGKDEQLQQQLWEVRKSPEKSLQLGWYPLDEKLLLFLDRAFAVYEARRNQT</sequence>
<evidence type="ECO:0000313" key="3">
    <source>
        <dbReference type="EMBL" id="RST77154.1"/>
    </source>
</evidence>
<dbReference type="OrthoDB" id="1894615at2"/>
<dbReference type="Proteomes" id="UP000287156">
    <property type="component" value="Unassembled WGS sequence"/>
</dbReference>
<dbReference type="Gene3D" id="1.10.1660.10">
    <property type="match status" value="1"/>
</dbReference>
<feature type="domain" description="HTH merR-type" evidence="2">
    <location>
        <begin position="12"/>
        <end position="81"/>
    </location>
</feature>
<evidence type="ECO:0000313" key="4">
    <source>
        <dbReference type="Proteomes" id="UP000287156"/>
    </source>
</evidence>
<protein>
    <submittedName>
        <fullName evidence="3">MerR family transcriptional regulator</fullName>
    </submittedName>
</protein>
<dbReference type="InterPro" id="IPR000551">
    <property type="entry name" value="MerR-type_HTH_dom"/>
</dbReference>
<evidence type="ECO:0000256" key="1">
    <source>
        <dbReference type="ARBA" id="ARBA00023125"/>
    </source>
</evidence>
<dbReference type="SUPFAM" id="SSF46955">
    <property type="entry name" value="Putative DNA-binding domain"/>
    <property type="match status" value="1"/>
</dbReference>
<dbReference type="AlphaFoldDB" id="A0A429Y768"/>